<evidence type="ECO:0000256" key="1">
    <source>
        <dbReference type="ARBA" id="ARBA00007664"/>
    </source>
</evidence>
<dbReference type="PROSITE" id="PS51257">
    <property type="entry name" value="PROKAR_LIPOPROTEIN"/>
    <property type="match status" value="1"/>
</dbReference>
<dbReference type="CDD" id="cd00190">
    <property type="entry name" value="Tryp_SPc"/>
    <property type="match status" value="1"/>
</dbReference>
<dbReference type="RefSeq" id="XP_017770707.1">
    <property type="nucleotide sequence ID" value="XM_017915218.1"/>
</dbReference>
<feature type="chain" id="PRO_5046178468" evidence="7">
    <location>
        <begin position="17"/>
        <end position="243"/>
    </location>
</feature>
<dbReference type="PANTHER" id="PTHR24276">
    <property type="entry name" value="POLYSERASE-RELATED"/>
    <property type="match status" value="1"/>
</dbReference>
<proteinExistence type="inferred from homology"/>
<dbReference type="PANTHER" id="PTHR24276:SF96">
    <property type="entry name" value="PEPTIDASE S1 DOMAIN-CONTAINING PROTEIN"/>
    <property type="match status" value="1"/>
</dbReference>
<organism evidence="9 10">
    <name type="scientific">Nicrophorus vespilloides</name>
    <name type="common">Boreal carrion beetle</name>
    <dbReference type="NCBI Taxonomy" id="110193"/>
    <lineage>
        <taxon>Eukaryota</taxon>
        <taxon>Metazoa</taxon>
        <taxon>Ecdysozoa</taxon>
        <taxon>Arthropoda</taxon>
        <taxon>Hexapoda</taxon>
        <taxon>Insecta</taxon>
        <taxon>Pterygota</taxon>
        <taxon>Neoptera</taxon>
        <taxon>Endopterygota</taxon>
        <taxon>Coleoptera</taxon>
        <taxon>Polyphaga</taxon>
        <taxon>Staphyliniformia</taxon>
        <taxon>Silphidae</taxon>
        <taxon>Nicrophorinae</taxon>
        <taxon>Nicrophorus</taxon>
    </lineage>
</organism>
<evidence type="ECO:0000313" key="9">
    <source>
        <dbReference type="Proteomes" id="UP000695000"/>
    </source>
</evidence>
<keyword evidence="3 6" id="KW-0378">Hydrolase</keyword>
<accession>A0ABM1M807</accession>
<keyword evidence="9" id="KW-1185">Reference proteome</keyword>
<keyword evidence="4 6" id="KW-0720">Serine protease</keyword>
<keyword evidence="5" id="KW-1015">Disulfide bond</keyword>
<dbReference type="Pfam" id="PF00089">
    <property type="entry name" value="Trypsin"/>
    <property type="match status" value="1"/>
</dbReference>
<dbReference type="PROSITE" id="PS00135">
    <property type="entry name" value="TRYPSIN_SER"/>
    <property type="match status" value="1"/>
</dbReference>
<dbReference type="InterPro" id="IPR001314">
    <property type="entry name" value="Peptidase_S1A"/>
</dbReference>
<dbReference type="Gene3D" id="2.40.10.10">
    <property type="entry name" value="Trypsin-like serine proteases"/>
    <property type="match status" value="2"/>
</dbReference>
<dbReference type="InterPro" id="IPR009003">
    <property type="entry name" value="Peptidase_S1_PA"/>
</dbReference>
<keyword evidence="2 6" id="KW-0645">Protease</keyword>
<dbReference type="InterPro" id="IPR001254">
    <property type="entry name" value="Trypsin_dom"/>
</dbReference>
<dbReference type="PRINTS" id="PR00722">
    <property type="entry name" value="CHYMOTRYPSIN"/>
</dbReference>
<evidence type="ECO:0000256" key="5">
    <source>
        <dbReference type="ARBA" id="ARBA00023157"/>
    </source>
</evidence>
<feature type="signal peptide" evidence="7">
    <location>
        <begin position="1"/>
        <end position="16"/>
    </location>
</feature>
<dbReference type="InterPro" id="IPR043504">
    <property type="entry name" value="Peptidase_S1_PA_chymotrypsin"/>
</dbReference>
<dbReference type="Proteomes" id="UP000695000">
    <property type="component" value="Unplaced"/>
</dbReference>
<dbReference type="GeneID" id="108558332"/>
<evidence type="ECO:0000256" key="7">
    <source>
        <dbReference type="SAM" id="SignalP"/>
    </source>
</evidence>
<protein>
    <submittedName>
        <fullName evidence="10">Chymotrypsin-1-like</fullName>
    </submittedName>
</protein>
<dbReference type="InterPro" id="IPR018114">
    <property type="entry name" value="TRYPSIN_HIS"/>
</dbReference>
<dbReference type="SUPFAM" id="SSF50494">
    <property type="entry name" value="Trypsin-like serine proteases"/>
    <property type="match status" value="1"/>
</dbReference>
<comment type="similarity">
    <text evidence="1">Belongs to the peptidase S1 family.</text>
</comment>
<evidence type="ECO:0000313" key="10">
    <source>
        <dbReference type="RefSeq" id="XP_017770707.1"/>
    </source>
</evidence>
<keyword evidence="7" id="KW-0732">Signal</keyword>
<dbReference type="InterPro" id="IPR050430">
    <property type="entry name" value="Peptidase_S1"/>
</dbReference>
<dbReference type="PROSITE" id="PS00134">
    <property type="entry name" value="TRYPSIN_HIS"/>
    <property type="match status" value="1"/>
</dbReference>
<dbReference type="SMART" id="SM00020">
    <property type="entry name" value="Tryp_SPc"/>
    <property type="match status" value="1"/>
</dbReference>
<dbReference type="PROSITE" id="PS50240">
    <property type="entry name" value="TRYPSIN_DOM"/>
    <property type="match status" value="1"/>
</dbReference>
<dbReference type="InterPro" id="IPR033116">
    <property type="entry name" value="TRYPSIN_SER"/>
</dbReference>
<feature type="domain" description="Peptidase S1" evidence="8">
    <location>
        <begin position="23"/>
        <end position="243"/>
    </location>
</feature>
<name>A0ABM1M807_NICVS</name>
<evidence type="ECO:0000256" key="3">
    <source>
        <dbReference type="ARBA" id="ARBA00022801"/>
    </source>
</evidence>
<evidence type="ECO:0000259" key="8">
    <source>
        <dbReference type="PROSITE" id="PS50240"/>
    </source>
</evidence>
<reference evidence="10" key="1">
    <citation type="submission" date="2025-08" db="UniProtKB">
        <authorList>
            <consortium name="RefSeq"/>
        </authorList>
    </citation>
    <scope>IDENTIFICATION</scope>
    <source>
        <tissue evidence="10">Whole Larva</tissue>
    </source>
</reference>
<evidence type="ECO:0000256" key="2">
    <source>
        <dbReference type="ARBA" id="ARBA00022670"/>
    </source>
</evidence>
<sequence>MYKLILFTTLIAAASCFKLDWRIVGGLEAEDGQFPYQVSLQSKGKHTCGGSIITDKWILTAAHCVIGVSSSSLTVVTGTNKLDKAGASYPVAKVIHHEDYNSFLLQHDIALIKVKEAIEFNEKVQPIALADQELEDGEDCVLSGWGSTVFPGNSPNELRFVQLRVISKEQCQNAQKNKEIYESQICTLTQKGEGACHGDSGGPLVADGKLVGIVSWGKPCAVGYPDVFTKVYSYLRWIKSYAK</sequence>
<evidence type="ECO:0000256" key="6">
    <source>
        <dbReference type="RuleBase" id="RU363034"/>
    </source>
</evidence>
<gene>
    <name evidence="10" type="primary">LOC108558332</name>
</gene>
<evidence type="ECO:0000256" key="4">
    <source>
        <dbReference type="ARBA" id="ARBA00022825"/>
    </source>
</evidence>